<feature type="region of interest" description="Disordered" evidence="1">
    <location>
        <begin position="754"/>
        <end position="810"/>
    </location>
</feature>
<feature type="transmembrane region" description="Helical" evidence="2">
    <location>
        <begin position="695"/>
        <end position="719"/>
    </location>
</feature>
<reference evidence="3 4" key="1">
    <citation type="submission" date="2014-06" db="EMBL/GenBank/DDBJ databases">
        <authorList>
            <person name="Swart Estienne"/>
        </authorList>
    </citation>
    <scope>NUCLEOTIDE SEQUENCE [LARGE SCALE GENOMIC DNA]</scope>
    <source>
        <strain evidence="3 4">130c</strain>
    </source>
</reference>
<dbReference type="InParanoid" id="A0A078ASX5"/>
<keyword evidence="2" id="KW-0472">Membrane</keyword>
<dbReference type="Proteomes" id="UP000039865">
    <property type="component" value="Unassembled WGS sequence"/>
</dbReference>
<evidence type="ECO:0000313" key="3">
    <source>
        <dbReference type="EMBL" id="CDW84312.1"/>
    </source>
</evidence>
<feature type="transmembrane region" description="Helical" evidence="2">
    <location>
        <begin position="269"/>
        <end position="292"/>
    </location>
</feature>
<feature type="transmembrane region" description="Helical" evidence="2">
    <location>
        <begin position="662"/>
        <end position="683"/>
    </location>
</feature>
<dbReference type="OrthoDB" id="118951at2759"/>
<feature type="compositionally biased region" description="Polar residues" evidence="1">
    <location>
        <begin position="891"/>
        <end position="900"/>
    </location>
</feature>
<feature type="transmembrane region" description="Helical" evidence="2">
    <location>
        <begin position="370"/>
        <end position="391"/>
    </location>
</feature>
<dbReference type="AlphaFoldDB" id="A0A078ASX5"/>
<accession>A0A078ASX5</accession>
<keyword evidence="2" id="KW-1133">Transmembrane helix</keyword>
<feature type="transmembrane region" description="Helical" evidence="2">
    <location>
        <begin position="224"/>
        <end position="249"/>
    </location>
</feature>
<feature type="transmembrane region" description="Helical" evidence="2">
    <location>
        <begin position="495"/>
        <end position="516"/>
    </location>
</feature>
<proteinExistence type="predicted"/>
<protein>
    <recommendedName>
        <fullName evidence="5">Acyltransferase 3 domain-containing protein</fullName>
    </recommendedName>
</protein>
<dbReference type="PANTHER" id="PTHR11161:SF0">
    <property type="entry name" value="O-ACYLTRANSFERASE LIKE PROTEIN"/>
    <property type="match status" value="1"/>
</dbReference>
<evidence type="ECO:0000256" key="2">
    <source>
        <dbReference type="SAM" id="Phobius"/>
    </source>
</evidence>
<evidence type="ECO:0008006" key="5">
    <source>
        <dbReference type="Google" id="ProtNLM"/>
    </source>
</evidence>
<gene>
    <name evidence="3" type="primary">Contig14054.g14984</name>
    <name evidence="3" type="ORF">STYLEM_13372</name>
</gene>
<feature type="transmembrane region" description="Helical" evidence="2">
    <location>
        <begin position="12"/>
        <end position="30"/>
    </location>
</feature>
<feature type="transmembrane region" description="Helical" evidence="2">
    <location>
        <begin position="621"/>
        <end position="641"/>
    </location>
</feature>
<feature type="transmembrane region" description="Helical" evidence="2">
    <location>
        <begin position="468"/>
        <end position="488"/>
    </location>
</feature>
<feature type="transmembrane region" description="Helical" evidence="2">
    <location>
        <begin position="118"/>
        <end position="140"/>
    </location>
</feature>
<sequence length="921" mass="106805">MRSIIKLQIPHLLLLTILVCVQIYYSGKYFNDLGQYRDCQESDGLQYTLAVAHKNAYELFDYKQLWAFCLPSKCKKTELIGFNQFLNSSLKTFNSEASKIEYVFSKQDLESTRSSQSVGFYTLIGFFVLSALLGIFGIVIEYTSVGSTQLSQEDTNFNTIDIPMVQDGTTMDQLRQIMMIKDELLRNSKRLWASIILSFSFTRNLRLLFYKFKIQQQQMRHRNALYLILAYGILWYTFFSSTMLGILMFPKNFQQISIEISGGMYLLFHGGQLFGMNMIFLASGYIIVISLFESSTFRPSRFQDLNRKKRNSIAPIETEGNEESSQKSFYENNNSKGNIKLKEEEEELIEGKYQIKRRPFMIVARIFRRYLRFFIPLLFTTLSILYVLPFLSSGPIYLVAFRYVFQIPCEGSWYLNFLFVQNLMYWTTDYDKSKCYPYFTDGVLATDESQAQVTKISDSSCAYQCGPYLQMFSNQLQFFLIVPLILYLHKYFRKISYCLVIFNIICSIAVTFLISFNQDIQAYVFVERSYVSLLLNRPWFRYSSFQTGVLLGMIVGRIHILKINIAFKRKQKLGLYLTGMVLCFVSLITLQLNNGCFDSQKLLYEQQGCFSKFEAALYNAIAPQVFNFGLILLILPAILALNNKNSQNFSLRMILTYEGWRVFYKLATTIYISHFMVIFWYYGSISQTGYLLSEWVIFRVANGAVVLSTIIGFVFYLLIDKPFRNIDKMVLFPTKISDSFLIKKNQKGKKISFEDKLQKRGGASPNKANDGPGYMNGSNIAEHPEELNTHTQGSDESEDETTVTFRKAAKYRDKNQRDENLYKISRGDSLYYPGSQDKQHEVYMIQNSNDSSSGYFGTQQEQIKMGRHNAINKSVSDDTYDFNQSYLEDNSLSSKVLGSRNNDEKPKKISKKFSINEEQFY</sequence>
<dbReference type="InterPro" id="IPR052728">
    <property type="entry name" value="O2_lipid_transport_reg"/>
</dbReference>
<feature type="transmembrane region" description="Helical" evidence="2">
    <location>
        <begin position="573"/>
        <end position="592"/>
    </location>
</feature>
<evidence type="ECO:0000256" key="1">
    <source>
        <dbReference type="SAM" id="MobiDB-lite"/>
    </source>
</evidence>
<feature type="region of interest" description="Disordered" evidence="1">
    <location>
        <begin position="891"/>
        <end position="921"/>
    </location>
</feature>
<organism evidence="3 4">
    <name type="scientific">Stylonychia lemnae</name>
    <name type="common">Ciliate</name>
    <dbReference type="NCBI Taxonomy" id="5949"/>
    <lineage>
        <taxon>Eukaryota</taxon>
        <taxon>Sar</taxon>
        <taxon>Alveolata</taxon>
        <taxon>Ciliophora</taxon>
        <taxon>Intramacronucleata</taxon>
        <taxon>Spirotrichea</taxon>
        <taxon>Stichotrichia</taxon>
        <taxon>Sporadotrichida</taxon>
        <taxon>Oxytrichidae</taxon>
        <taxon>Stylonychinae</taxon>
        <taxon>Stylonychia</taxon>
    </lineage>
</organism>
<dbReference type="EMBL" id="CCKQ01012693">
    <property type="protein sequence ID" value="CDW84312.1"/>
    <property type="molecule type" value="Genomic_DNA"/>
</dbReference>
<dbReference type="PANTHER" id="PTHR11161">
    <property type="entry name" value="O-ACYLTRANSFERASE"/>
    <property type="match status" value="1"/>
</dbReference>
<name>A0A078ASX5_STYLE</name>
<evidence type="ECO:0000313" key="4">
    <source>
        <dbReference type="Proteomes" id="UP000039865"/>
    </source>
</evidence>
<keyword evidence="4" id="KW-1185">Reference proteome</keyword>
<keyword evidence="2" id="KW-0812">Transmembrane</keyword>
<feature type="transmembrane region" description="Helical" evidence="2">
    <location>
        <begin position="539"/>
        <end position="561"/>
    </location>
</feature>